<proteinExistence type="predicted"/>
<dbReference type="EMBL" id="UOFN01000060">
    <property type="protein sequence ID" value="VAW76496.1"/>
    <property type="molecule type" value="Genomic_DNA"/>
</dbReference>
<gene>
    <name evidence="1" type="ORF">MNBD_GAMMA15-1622</name>
</gene>
<organism evidence="1">
    <name type="scientific">hydrothermal vent metagenome</name>
    <dbReference type="NCBI Taxonomy" id="652676"/>
    <lineage>
        <taxon>unclassified sequences</taxon>
        <taxon>metagenomes</taxon>
        <taxon>ecological metagenomes</taxon>
    </lineage>
</organism>
<protein>
    <submittedName>
        <fullName evidence="1">Uncharacterized protein</fullName>
    </submittedName>
</protein>
<reference evidence="1" key="1">
    <citation type="submission" date="2018-06" db="EMBL/GenBank/DDBJ databases">
        <authorList>
            <person name="Zhirakovskaya E."/>
        </authorList>
    </citation>
    <scope>NUCLEOTIDE SEQUENCE</scope>
</reference>
<sequence>MSARKDIIDGKFKNNTAAKAALRAAGGNGPLAVLFGNFVGYANVNWKYSAQSGAQTAKNLLDGTGKKNVACGTLREAFKIMIREDLKLVAKNADVNGYFLTKPDLKCFDPSVKGNVGNQGKQTFDLACHFSAHYFVQVAGKFYDPCLMAVYTSLEGPIAHRTSMIKGTYPYVRMAGDGKALVLLQHLPGKAVSGFQSVWRILLPKDLKKKGAELVSKDNLKLIKKNQRVKNSRLL</sequence>
<evidence type="ECO:0000313" key="1">
    <source>
        <dbReference type="EMBL" id="VAW76496.1"/>
    </source>
</evidence>
<dbReference type="AlphaFoldDB" id="A0A3B0Z724"/>
<accession>A0A3B0Z724</accession>
<name>A0A3B0Z724_9ZZZZ</name>